<dbReference type="Proteomes" id="UP000262878">
    <property type="component" value="Unassembled WGS sequence"/>
</dbReference>
<keyword evidence="6" id="KW-0732">Signal</keyword>
<name>A0A348WQB2_9GAMM</name>
<dbReference type="EMBL" id="DMUP01000189">
    <property type="protein sequence ID" value="HAR56724.1"/>
    <property type="molecule type" value="Genomic_DNA"/>
</dbReference>
<keyword evidence="5" id="KW-0472">Membrane</keyword>
<evidence type="ECO:0000256" key="5">
    <source>
        <dbReference type="SAM" id="Phobius"/>
    </source>
</evidence>
<dbReference type="STRING" id="314276.OS145_08217"/>
<dbReference type="Pfam" id="PF13424">
    <property type="entry name" value="TPR_12"/>
    <property type="match status" value="1"/>
</dbReference>
<dbReference type="Pfam" id="PF00990">
    <property type="entry name" value="GGDEF"/>
    <property type="match status" value="1"/>
</dbReference>
<dbReference type="NCBIfam" id="TIGR00254">
    <property type="entry name" value="GGDEF"/>
    <property type="match status" value="1"/>
</dbReference>
<dbReference type="InterPro" id="IPR043128">
    <property type="entry name" value="Rev_trsase/Diguanyl_cyclase"/>
</dbReference>
<sequence>MKFAKTQQSFSQALCLLLLSFALIGYASLVEAQTAEAESNKSVQSKLDDYLNQSQADDFDGKAYLKPIVDSLSPATPLATRLRALSYWASEFAYAERYDEANSILDSLADEVKKSHDANLQAELLANRIDLLVIADKVDEAFVKVPDLEAIMPKVTSPRINYYAYNLLSSLYTQWSRYEVALAYLIKAQSALDHMQGINQLRRRLYLKSSIADIQIRLEQWDLALKTSQEALVEMEGNAFPALSYELWFTQYYAYISLGDHEKGLNALKKAYAYTENFPYQRAIVLNNFGDSYMRLQQLDKAKSHLQEALELAQSLDYGDMIRTVEFNLGFIAVKQGDSLGLQQMKRVVDYFRDTEQSSALEQTLKELAQAYELMGRYKEQAAALKERQSIREKILQNSQSKALAEMQALYDNRDKAQRIDLLEQRNKLSEQIIENNRQQTVITWLAIVLGGFVFFTLLLLYRKVKESNRKLQQANVALSEQTKRDPLTGLENRRSMQLTMEARKTKNVATSMGLVLLDIDNFKKINDTFGHHTGDEVLVEMSQRLRELCREDDSLVRWGGEEFLFCFNRVTQQQLVTLVQRIQHAVSAEPVQTSKQSIEVSATVGFIALPFSHFSESELDWESALKLADLALYSGKARGRHCAVGVMGLTERGHAHMDDLINNSDAAIEENWLVLEFLEDAE</sequence>
<dbReference type="SUPFAM" id="SSF48452">
    <property type="entry name" value="TPR-like"/>
    <property type="match status" value="2"/>
</dbReference>
<dbReference type="SMART" id="SM00028">
    <property type="entry name" value="TPR"/>
    <property type="match status" value="4"/>
</dbReference>
<comment type="caution">
    <text evidence="8">The sequence shown here is derived from an EMBL/GenBank/DDBJ whole genome shotgun (WGS) entry which is preliminary data.</text>
</comment>
<dbReference type="PROSITE" id="PS50005">
    <property type="entry name" value="TPR"/>
    <property type="match status" value="1"/>
</dbReference>
<protein>
    <recommendedName>
        <fullName evidence="1">diguanylate cyclase</fullName>
        <ecNumber evidence="1">2.7.7.65</ecNumber>
    </recommendedName>
</protein>
<dbReference type="AlphaFoldDB" id="A0A348WQB2"/>
<dbReference type="InterPro" id="IPR029787">
    <property type="entry name" value="Nucleotide_cyclase"/>
</dbReference>
<gene>
    <name evidence="8" type="ORF">DCR58_08065</name>
</gene>
<reference evidence="8 9" key="1">
    <citation type="journal article" date="2018" name="Nat. Biotechnol.">
        <title>A standardized bacterial taxonomy based on genome phylogeny substantially revises the tree of life.</title>
        <authorList>
            <person name="Parks D.H."/>
            <person name="Chuvochina M."/>
            <person name="Waite D.W."/>
            <person name="Rinke C."/>
            <person name="Skarshewski A."/>
            <person name="Chaumeil P.A."/>
            <person name="Hugenholtz P."/>
        </authorList>
    </citation>
    <scope>NUCLEOTIDE SEQUENCE [LARGE SCALE GENOMIC DNA]</scope>
    <source>
        <strain evidence="8">UBA9360</strain>
    </source>
</reference>
<dbReference type="InterPro" id="IPR050469">
    <property type="entry name" value="Diguanylate_Cyclase"/>
</dbReference>
<dbReference type="InterPro" id="IPR011990">
    <property type="entry name" value="TPR-like_helical_dom_sf"/>
</dbReference>
<dbReference type="Gene3D" id="1.25.40.10">
    <property type="entry name" value="Tetratricopeptide repeat domain"/>
    <property type="match status" value="2"/>
</dbReference>
<dbReference type="InterPro" id="IPR019734">
    <property type="entry name" value="TPR_rpt"/>
</dbReference>
<dbReference type="SUPFAM" id="SSF55073">
    <property type="entry name" value="Nucleotide cyclase"/>
    <property type="match status" value="1"/>
</dbReference>
<evidence type="ECO:0000256" key="1">
    <source>
        <dbReference type="ARBA" id="ARBA00012528"/>
    </source>
</evidence>
<evidence type="ECO:0000256" key="2">
    <source>
        <dbReference type="ARBA" id="ARBA00034247"/>
    </source>
</evidence>
<dbReference type="PANTHER" id="PTHR45138">
    <property type="entry name" value="REGULATORY COMPONENTS OF SENSORY TRANSDUCTION SYSTEM"/>
    <property type="match status" value="1"/>
</dbReference>
<dbReference type="CDD" id="cd01949">
    <property type="entry name" value="GGDEF"/>
    <property type="match status" value="1"/>
</dbReference>
<evidence type="ECO:0000313" key="8">
    <source>
        <dbReference type="EMBL" id="HAR56724.1"/>
    </source>
</evidence>
<keyword evidence="4" id="KW-0175">Coiled coil</keyword>
<feature type="coiled-coil region" evidence="4">
    <location>
        <begin position="361"/>
        <end position="388"/>
    </location>
</feature>
<accession>A0A348WQB2</accession>
<organism evidence="8 9">
    <name type="scientific">Idiomarina baltica</name>
    <dbReference type="NCBI Taxonomy" id="190892"/>
    <lineage>
        <taxon>Bacteria</taxon>
        <taxon>Pseudomonadati</taxon>
        <taxon>Pseudomonadota</taxon>
        <taxon>Gammaproteobacteria</taxon>
        <taxon>Alteromonadales</taxon>
        <taxon>Idiomarinaceae</taxon>
        <taxon>Idiomarina</taxon>
    </lineage>
</organism>
<evidence type="ECO:0000256" key="6">
    <source>
        <dbReference type="SAM" id="SignalP"/>
    </source>
</evidence>
<dbReference type="SMART" id="SM00267">
    <property type="entry name" value="GGDEF"/>
    <property type="match status" value="1"/>
</dbReference>
<keyword evidence="3" id="KW-0802">TPR repeat</keyword>
<evidence type="ECO:0000313" key="9">
    <source>
        <dbReference type="Proteomes" id="UP000262878"/>
    </source>
</evidence>
<feature type="signal peptide" evidence="6">
    <location>
        <begin position="1"/>
        <end position="32"/>
    </location>
</feature>
<evidence type="ECO:0000256" key="3">
    <source>
        <dbReference type="PROSITE-ProRule" id="PRU00339"/>
    </source>
</evidence>
<evidence type="ECO:0000256" key="4">
    <source>
        <dbReference type="SAM" id="Coils"/>
    </source>
</evidence>
<evidence type="ECO:0000259" key="7">
    <source>
        <dbReference type="PROSITE" id="PS50887"/>
    </source>
</evidence>
<dbReference type="Gene3D" id="3.30.70.270">
    <property type="match status" value="1"/>
</dbReference>
<dbReference type="GO" id="GO:0052621">
    <property type="term" value="F:diguanylate cyclase activity"/>
    <property type="evidence" value="ECO:0007669"/>
    <property type="project" value="UniProtKB-EC"/>
</dbReference>
<keyword evidence="5" id="KW-1133">Transmembrane helix</keyword>
<feature type="transmembrane region" description="Helical" evidence="5">
    <location>
        <begin position="442"/>
        <end position="462"/>
    </location>
</feature>
<feature type="repeat" description="TPR" evidence="3">
    <location>
        <begin position="283"/>
        <end position="316"/>
    </location>
</feature>
<feature type="coiled-coil region" evidence="4">
    <location>
        <begin position="420"/>
        <end position="485"/>
    </location>
</feature>
<proteinExistence type="predicted"/>
<dbReference type="EC" id="2.7.7.65" evidence="1"/>
<feature type="chain" id="PRO_5016591713" description="diguanylate cyclase" evidence="6">
    <location>
        <begin position="33"/>
        <end position="683"/>
    </location>
</feature>
<dbReference type="PROSITE" id="PS50887">
    <property type="entry name" value="GGDEF"/>
    <property type="match status" value="1"/>
</dbReference>
<comment type="catalytic activity">
    <reaction evidence="2">
        <text>2 GTP = 3',3'-c-di-GMP + 2 diphosphate</text>
        <dbReference type="Rhea" id="RHEA:24898"/>
        <dbReference type="ChEBI" id="CHEBI:33019"/>
        <dbReference type="ChEBI" id="CHEBI:37565"/>
        <dbReference type="ChEBI" id="CHEBI:58805"/>
        <dbReference type="EC" id="2.7.7.65"/>
    </reaction>
</comment>
<keyword evidence="5" id="KW-0812">Transmembrane</keyword>
<feature type="domain" description="GGDEF" evidence="7">
    <location>
        <begin position="511"/>
        <end position="649"/>
    </location>
</feature>
<dbReference type="PANTHER" id="PTHR45138:SF9">
    <property type="entry name" value="DIGUANYLATE CYCLASE DGCM-RELATED"/>
    <property type="match status" value="1"/>
</dbReference>
<dbReference type="InterPro" id="IPR000160">
    <property type="entry name" value="GGDEF_dom"/>
</dbReference>